<gene>
    <name evidence="1" type="ORF">SAMN05428964_10553</name>
</gene>
<proteinExistence type="predicted"/>
<protein>
    <submittedName>
        <fullName evidence="1">Uncharacterized protein</fullName>
    </submittedName>
</protein>
<sequence length="402" mass="45113">MANFEVRVRVRDDGTTGVTIGQGTGDPEYCLDAEALADLADGIRAAQRKLLERKLADDLPNIDFMAKLLAEPPYNFTSCRKLFAAPEVDDTVFASTPLASMNWMTLFAYMHRRFGPPHVRTSGHQDISAGWRLSSPEPDLFVDIVPCAGEGIENCFEPYFEGTFEKEEGKPDTALHGRLSKAYRAVLMDLLRPVGIREHSFIEDLLQTESDTEHSMNALGPLWNQSRLHEGQEVGEGQFAYYQVAHHPSCGVATPIGLLESYEWRKFISFITTLGGDDAIKGLDIACNHAIEKTAQPHVRKASWPVLRLVLLSALPGGFQEDVKRLLALSPVEEARYKDDLLRLGIGNQNAPEQSILEEFTRDVIDEAEKLGNLLGHPRLYPLWTVRNLENKQWLLERMKQT</sequence>
<organism evidence="1 2">
    <name type="scientific">Thalassospira xiamenensis</name>
    <dbReference type="NCBI Taxonomy" id="220697"/>
    <lineage>
        <taxon>Bacteria</taxon>
        <taxon>Pseudomonadati</taxon>
        <taxon>Pseudomonadota</taxon>
        <taxon>Alphaproteobacteria</taxon>
        <taxon>Rhodospirillales</taxon>
        <taxon>Thalassospiraceae</taxon>
        <taxon>Thalassospira</taxon>
    </lineage>
</organism>
<evidence type="ECO:0000313" key="2">
    <source>
        <dbReference type="Proteomes" id="UP000219068"/>
    </source>
</evidence>
<dbReference type="AlphaFoldDB" id="A0A285TVL7"/>
<dbReference type="RefSeq" id="WP_097052631.1">
    <property type="nucleotide sequence ID" value="NZ_OBMM01000005.1"/>
</dbReference>
<evidence type="ECO:0000313" key="1">
    <source>
        <dbReference type="EMBL" id="SOC26116.1"/>
    </source>
</evidence>
<accession>A0A285TVL7</accession>
<name>A0A285TVL7_9PROT</name>
<dbReference type="EMBL" id="OBMM01000005">
    <property type="protein sequence ID" value="SOC26116.1"/>
    <property type="molecule type" value="Genomic_DNA"/>
</dbReference>
<reference evidence="1 2" key="1">
    <citation type="submission" date="2017-08" db="EMBL/GenBank/DDBJ databases">
        <authorList>
            <person name="de Groot N.N."/>
        </authorList>
    </citation>
    <scope>NUCLEOTIDE SEQUENCE [LARGE SCALE GENOMIC DNA]</scope>
    <source>
        <strain evidence="1 2">USBA 78</strain>
    </source>
</reference>
<dbReference type="Proteomes" id="UP000219068">
    <property type="component" value="Unassembled WGS sequence"/>
</dbReference>